<dbReference type="EMBL" id="QGKX02000996">
    <property type="protein sequence ID" value="KAF3554028.1"/>
    <property type="molecule type" value="Genomic_DNA"/>
</dbReference>
<protein>
    <submittedName>
        <fullName evidence="1">Uncharacterized protein</fullName>
    </submittedName>
</protein>
<dbReference type="PANTHER" id="PTHR31995">
    <property type="entry name" value="TRANSCRIPTION FACTOR IIS FAMILY PROTEIN-RELATED"/>
    <property type="match status" value="1"/>
</dbReference>
<name>A0A8S9QS06_BRACR</name>
<reference evidence="1" key="1">
    <citation type="submission" date="2019-12" db="EMBL/GenBank/DDBJ databases">
        <title>Genome sequencing and annotation of Brassica cretica.</title>
        <authorList>
            <person name="Studholme D.J."/>
            <person name="Sarris P."/>
        </authorList>
    </citation>
    <scope>NUCLEOTIDE SEQUENCE</scope>
    <source>
        <strain evidence="1">PFS-109/04</strain>
        <tissue evidence="1">Leaf</tissue>
    </source>
</reference>
<accession>A0A8S9QS06</accession>
<comment type="caution">
    <text evidence="1">The sequence shown here is derived from an EMBL/GenBank/DDBJ whole genome shotgun (WGS) entry which is preliminary data.</text>
</comment>
<proteinExistence type="predicted"/>
<gene>
    <name evidence="1" type="ORF">F2Q69_00011471</name>
</gene>
<sequence>MNAQEVSADLQALFAEAIEATYLTRNIDGIERCVDALSRLKSASLSVSDIQLFSKSIFRLETLTLQENRGILMAEIVGNSSE</sequence>
<evidence type="ECO:0000313" key="2">
    <source>
        <dbReference type="Proteomes" id="UP000712600"/>
    </source>
</evidence>
<dbReference type="PANTHER" id="PTHR31995:SF9">
    <property type="entry name" value="TFIIS N-TERMINAL DOMAIN-CONTAINING PROTEIN"/>
    <property type="match status" value="1"/>
</dbReference>
<organism evidence="1 2">
    <name type="scientific">Brassica cretica</name>
    <name type="common">Mustard</name>
    <dbReference type="NCBI Taxonomy" id="69181"/>
    <lineage>
        <taxon>Eukaryota</taxon>
        <taxon>Viridiplantae</taxon>
        <taxon>Streptophyta</taxon>
        <taxon>Embryophyta</taxon>
        <taxon>Tracheophyta</taxon>
        <taxon>Spermatophyta</taxon>
        <taxon>Magnoliopsida</taxon>
        <taxon>eudicotyledons</taxon>
        <taxon>Gunneridae</taxon>
        <taxon>Pentapetalae</taxon>
        <taxon>rosids</taxon>
        <taxon>malvids</taxon>
        <taxon>Brassicales</taxon>
        <taxon>Brassicaceae</taxon>
        <taxon>Brassiceae</taxon>
        <taxon>Brassica</taxon>
    </lineage>
</organism>
<evidence type="ECO:0000313" key="1">
    <source>
        <dbReference type="EMBL" id="KAF3554028.1"/>
    </source>
</evidence>
<dbReference type="Proteomes" id="UP000712600">
    <property type="component" value="Unassembled WGS sequence"/>
</dbReference>
<dbReference type="AlphaFoldDB" id="A0A8S9QS06"/>